<dbReference type="CDD" id="cd05672">
    <property type="entry name" value="M20_ACY1L2-like"/>
    <property type="match status" value="1"/>
</dbReference>
<proteinExistence type="inferred from homology"/>
<dbReference type="InterPro" id="IPR036264">
    <property type="entry name" value="Bact_exopeptidase_dim_dom"/>
</dbReference>
<evidence type="ECO:0000256" key="1">
    <source>
        <dbReference type="ARBA" id="ARBA00006247"/>
    </source>
</evidence>
<dbReference type="PANTHER" id="PTHR30575:SF4">
    <property type="entry name" value="PEPTIDASE M20 DOMAIN-CONTAINING PROTEIN 2"/>
    <property type="match status" value="1"/>
</dbReference>
<dbReference type="InterPro" id="IPR052030">
    <property type="entry name" value="Peptidase_M20/M20A_hydrolases"/>
</dbReference>
<dbReference type="SUPFAM" id="SSF53187">
    <property type="entry name" value="Zn-dependent exopeptidases"/>
    <property type="match status" value="1"/>
</dbReference>
<dbReference type="PANTHER" id="PTHR30575">
    <property type="entry name" value="PEPTIDASE M20"/>
    <property type="match status" value="1"/>
</dbReference>
<dbReference type="InterPro" id="IPR017439">
    <property type="entry name" value="Amidohydrolase"/>
</dbReference>
<dbReference type="Pfam" id="PF01546">
    <property type="entry name" value="Peptidase_M20"/>
    <property type="match status" value="1"/>
</dbReference>
<dbReference type="GeneID" id="92074110"/>
<dbReference type="PIRSF" id="PIRSF037226">
    <property type="entry name" value="Amidohydrolase_ACY1L2_prd"/>
    <property type="match status" value="1"/>
</dbReference>
<dbReference type="NCBIfam" id="TIGR01891">
    <property type="entry name" value="amidohydrolases"/>
    <property type="match status" value="1"/>
</dbReference>
<keyword evidence="4" id="KW-1185">Reference proteome</keyword>
<dbReference type="Gene3D" id="3.30.70.360">
    <property type="match status" value="1"/>
</dbReference>
<dbReference type="Proteomes" id="UP001391051">
    <property type="component" value="Unassembled WGS sequence"/>
</dbReference>
<dbReference type="Gene3D" id="3.40.630.10">
    <property type="entry name" value="Zn peptidases"/>
    <property type="match status" value="1"/>
</dbReference>
<dbReference type="SUPFAM" id="SSF55031">
    <property type="entry name" value="Bacterial exopeptidase dimerisation domain"/>
    <property type="match status" value="1"/>
</dbReference>
<comment type="caution">
    <text evidence="3">The sequence shown here is derived from an EMBL/GenBank/DDBJ whole genome shotgun (WGS) entry which is preliminary data.</text>
</comment>
<accession>A0ABR1QNQ1</accession>
<name>A0ABR1QNQ1_9PEZI</name>
<comment type="similarity">
    <text evidence="1 2">Belongs to the peptidase M20A family.</text>
</comment>
<evidence type="ECO:0000313" key="3">
    <source>
        <dbReference type="EMBL" id="KAK7959972.1"/>
    </source>
</evidence>
<sequence length="461" mass="49127">MRLDVDDFVVVTREDAAPSALQSAPRYLSELNDAIDRITERLREVNKKIHDNPELGYEEFIAHDTLTTFMKGIDGWKVTPSAYGLKTAWVAVWDSGKKGPVVSFNCEMDALEGIGHACGHNLIATAALSGAVATAEVMRSNKLAGKVVLFGTPAEEGGGGKIKLLEAGAYKDHKVDLNLISHPGITRNHALTRTSAYTALRVEYFGREAHAAASPWLGINALDALITAYNGLSVLRQQTMPGDVIQGNITDGGARPNIIHAYAAGNFVVRANTQARLEELLVKVRHCFEAGATATGARLEMARGMAYADHVPNRPLGASYARYFNALLPSPSNQTIPADQDLDEMLGRSGASTDQGDVSYAMPSLSPGFAIVPGPQGNGPHSPDFEQASGTRDAFERALRVGKALAGTAVDVLTVEGLLGKVKEAWEKSIKGLLRPSGFGLASEIRLDIANCMGSANPLVI</sequence>
<protein>
    <recommendedName>
        <fullName evidence="2">Peptidase M20 domain-containing protein 2</fullName>
    </recommendedName>
</protein>
<evidence type="ECO:0000256" key="2">
    <source>
        <dbReference type="PIRNR" id="PIRNR037226"/>
    </source>
</evidence>
<evidence type="ECO:0000313" key="4">
    <source>
        <dbReference type="Proteomes" id="UP001391051"/>
    </source>
</evidence>
<dbReference type="InterPro" id="IPR002933">
    <property type="entry name" value="Peptidase_M20"/>
</dbReference>
<dbReference type="RefSeq" id="XP_066703675.1">
    <property type="nucleotide sequence ID" value="XM_066841048.1"/>
</dbReference>
<reference evidence="3 4" key="1">
    <citation type="submission" date="2023-01" db="EMBL/GenBank/DDBJ databases">
        <title>Analysis of 21 Apiospora genomes using comparative genomics revels a genus with tremendous synthesis potential of carbohydrate active enzymes and secondary metabolites.</title>
        <authorList>
            <person name="Sorensen T."/>
        </authorList>
    </citation>
    <scope>NUCLEOTIDE SEQUENCE [LARGE SCALE GENOMIC DNA]</scope>
    <source>
        <strain evidence="3 4">CBS 24483</strain>
    </source>
</reference>
<dbReference type="EMBL" id="JAQQWE010000003">
    <property type="protein sequence ID" value="KAK7959972.1"/>
    <property type="molecule type" value="Genomic_DNA"/>
</dbReference>
<organism evidence="3 4">
    <name type="scientific">Apiospora aurea</name>
    <dbReference type="NCBI Taxonomy" id="335848"/>
    <lineage>
        <taxon>Eukaryota</taxon>
        <taxon>Fungi</taxon>
        <taxon>Dikarya</taxon>
        <taxon>Ascomycota</taxon>
        <taxon>Pezizomycotina</taxon>
        <taxon>Sordariomycetes</taxon>
        <taxon>Xylariomycetidae</taxon>
        <taxon>Amphisphaeriales</taxon>
        <taxon>Apiosporaceae</taxon>
        <taxon>Apiospora</taxon>
    </lineage>
</organism>
<gene>
    <name evidence="3" type="ORF">PG986_004826</name>
</gene>
<dbReference type="InterPro" id="IPR017144">
    <property type="entry name" value="Xaa-Arg_dipeptidase"/>
</dbReference>